<dbReference type="Pfam" id="PF18802">
    <property type="entry name" value="CxC1"/>
    <property type="match status" value="1"/>
</dbReference>
<feature type="region of interest" description="Disordered" evidence="1">
    <location>
        <begin position="871"/>
        <end position="941"/>
    </location>
</feature>
<reference evidence="3" key="1">
    <citation type="journal article" date="2022" name="IScience">
        <title>Evolution of zygomycete secretomes and the origins of terrestrial fungal ecologies.</title>
        <authorList>
            <person name="Chang Y."/>
            <person name="Wang Y."/>
            <person name="Mondo S."/>
            <person name="Ahrendt S."/>
            <person name="Andreopoulos W."/>
            <person name="Barry K."/>
            <person name="Beard J."/>
            <person name="Benny G.L."/>
            <person name="Blankenship S."/>
            <person name="Bonito G."/>
            <person name="Cuomo C."/>
            <person name="Desiro A."/>
            <person name="Gervers K.A."/>
            <person name="Hundley H."/>
            <person name="Kuo A."/>
            <person name="LaButti K."/>
            <person name="Lang B.F."/>
            <person name="Lipzen A."/>
            <person name="O'Donnell K."/>
            <person name="Pangilinan J."/>
            <person name="Reynolds N."/>
            <person name="Sandor L."/>
            <person name="Smith M.E."/>
            <person name="Tsang A."/>
            <person name="Grigoriev I.V."/>
            <person name="Stajich J.E."/>
            <person name="Spatafora J.W."/>
        </authorList>
    </citation>
    <scope>NUCLEOTIDE SEQUENCE</scope>
    <source>
        <strain evidence="3">RSA 2281</strain>
    </source>
</reference>
<evidence type="ECO:0000313" key="3">
    <source>
        <dbReference type="EMBL" id="KAI9253457.1"/>
    </source>
</evidence>
<feature type="compositionally biased region" description="Polar residues" evidence="1">
    <location>
        <begin position="73"/>
        <end position="85"/>
    </location>
</feature>
<feature type="compositionally biased region" description="Acidic residues" evidence="1">
    <location>
        <begin position="880"/>
        <end position="903"/>
    </location>
</feature>
<feature type="compositionally biased region" description="Low complexity" evidence="1">
    <location>
        <begin position="29"/>
        <end position="40"/>
    </location>
</feature>
<feature type="compositionally biased region" description="Basic and acidic residues" evidence="1">
    <location>
        <begin position="54"/>
        <end position="72"/>
    </location>
</feature>
<comment type="caution">
    <text evidence="3">The sequence shown here is derived from an EMBL/GenBank/DDBJ whole genome shotgun (WGS) entry which is preliminary data.</text>
</comment>
<sequence length="941" mass="109140">MGKQGRTIVRRRKQPERPPSSIESNQRNQQPQQQQQQQQQGNGIVSEREDSEQPDQHDTRNLKRPRLDRNTIEESTIGNIGQNRNIISDTYQSPNAIPHNRIVAPNDSSEDAEVVRPHGSVIPDIRVQHPQQNSKSYAERSKETEKKWNELLEDLQKQFKNCYNDGGPKCTDLVEPVTAALKFCECREKEAYKRDIICFFYTGVKKISFTCCKCEEIPVTLLRHSLITSSPFEPKIAFHLPLIEWYSLLRAEGQLSCQAFSFAFTTLHKSKIIKSDTLRKALGNVFFVYEKIVETVDQQLLQYELNEIPQEERSACPACPTKRDAAEENKGSYMSVAIDGNQQLRRLKRNEQDKEKASCSLYFKADEYQNAFGENVVETQMPSNNDDDIVCTSNFDVANKSLQAINKPRFHETGVVGCVCKHDIALEFTTMYQSGEGFKYPLALVKVMTEKYGNKIHVYYDIACRFKHALSVYFPELKRSGSKTAIGVFHSIGHSMSCQVYNNPRFIEYMGLVDGEQCERVWSYLGKFVSITRQMSAERRMLTLSHAITHYNKKHLFNIPNTIRRRWLKAKKMIEDANKIIGAYDPSLLTDNGKKLKEKWEEFVKEVTFDPGSNTNTAISEEARKIQYANELHNFYKNQTSQQKTNIVESLERALKADGIIEIRWGDGSENYKNYYRMGQERLLEKEKAHLKAVIVGRTLLQDQLYHTTKLGHKASKKLKSSITNVRTTAMPILKRYNDICKKLERYEDVRSYKDICNLKSDFWDFEVDTVTFRVLREHMNKKRAQEEIDIIKIEEIRVKRYAMRQCQALETAVKKFHRQEGTKVLLYYRLLDAEDFYLRVYGYHYNRGESFVIPGETHLYEAFDGVDDNLEGVNNYNEGTEDEDNINDEDSGADETESQDDVQVDRVAVDRLYEEIENEEEKDDEEENEENVDVNADICF</sequence>
<feature type="compositionally biased region" description="Acidic residues" evidence="1">
    <location>
        <begin position="916"/>
        <end position="933"/>
    </location>
</feature>
<name>A0AAD5K2Y0_9FUNG</name>
<dbReference type="PANTHER" id="PTHR33096:SF1">
    <property type="entry name" value="CXC1-LIKE CYSTEINE CLUSTER ASSOCIATED WITH KDZ TRANSPOSASES DOMAIN-CONTAINING PROTEIN"/>
    <property type="match status" value="1"/>
</dbReference>
<feature type="compositionally biased region" description="Basic and acidic residues" evidence="1">
    <location>
        <begin position="904"/>
        <end position="915"/>
    </location>
</feature>
<dbReference type="PANTHER" id="PTHR33096">
    <property type="entry name" value="CXC2 DOMAIN-CONTAINING PROTEIN"/>
    <property type="match status" value="1"/>
</dbReference>
<accession>A0AAD5K2Y0</accession>
<reference evidence="3" key="2">
    <citation type="submission" date="2023-02" db="EMBL/GenBank/DDBJ databases">
        <authorList>
            <consortium name="DOE Joint Genome Institute"/>
            <person name="Mondo S.J."/>
            <person name="Chang Y."/>
            <person name="Wang Y."/>
            <person name="Ahrendt S."/>
            <person name="Andreopoulos W."/>
            <person name="Barry K."/>
            <person name="Beard J."/>
            <person name="Benny G.L."/>
            <person name="Blankenship S."/>
            <person name="Bonito G."/>
            <person name="Cuomo C."/>
            <person name="Desiro A."/>
            <person name="Gervers K.A."/>
            <person name="Hundley H."/>
            <person name="Kuo A."/>
            <person name="LaButti K."/>
            <person name="Lang B.F."/>
            <person name="Lipzen A."/>
            <person name="O'Donnell K."/>
            <person name="Pangilinan J."/>
            <person name="Reynolds N."/>
            <person name="Sandor L."/>
            <person name="Smith M.W."/>
            <person name="Tsang A."/>
            <person name="Grigoriev I.V."/>
            <person name="Stajich J.E."/>
            <person name="Spatafora J.W."/>
        </authorList>
    </citation>
    <scope>NUCLEOTIDE SEQUENCE</scope>
    <source>
        <strain evidence="3">RSA 2281</strain>
    </source>
</reference>
<dbReference type="EMBL" id="JAIXMP010000026">
    <property type="protein sequence ID" value="KAI9253457.1"/>
    <property type="molecule type" value="Genomic_DNA"/>
</dbReference>
<protein>
    <recommendedName>
        <fullName evidence="2">CxC1-like cysteine cluster associated with KDZ transposases domain-containing protein</fullName>
    </recommendedName>
</protein>
<evidence type="ECO:0000259" key="2">
    <source>
        <dbReference type="Pfam" id="PF18802"/>
    </source>
</evidence>
<dbReference type="Proteomes" id="UP001209540">
    <property type="component" value="Unassembled WGS sequence"/>
</dbReference>
<dbReference type="Pfam" id="PF18758">
    <property type="entry name" value="KDZ"/>
    <property type="match status" value="1"/>
</dbReference>
<dbReference type="InterPro" id="IPR040521">
    <property type="entry name" value="KDZ"/>
</dbReference>
<keyword evidence="4" id="KW-1185">Reference proteome</keyword>
<organism evidence="3 4">
    <name type="scientific">Phascolomyces articulosus</name>
    <dbReference type="NCBI Taxonomy" id="60185"/>
    <lineage>
        <taxon>Eukaryota</taxon>
        <taxon>Fungi</taxon>
        <taxon>Fungi incertae sedis</taxon>
        <taxon>Mucoromycota</taxon>
        <taxon>Mucoromycotina</taxon>
        <taxon>Mucoromycetes</taxon>
        <taxon>Mucorales</taxon>
        <taxon>Lichtheimiaceae</taxon>
        <taxon>Phascolomyces</taxon>
    </lineage>
</organism>
<dbReference type="AlphaFoldDB" id="A0AAD5K2Y0"/>
<evidence type="ECO:0000313" key="4">
    <source>
        <dbReference type="Proteomes" id="UP001209540"/>
    </source>
</evidence>
<feature type="region of interest" description="Disordered" evidence="1">
    <location>
        <begin position="1"/>
        <end position="85"/>
    </location>
</feature>
<dbReference type="InterPro" id="IPR041320">
    <property type="entry name" value="CxC1"/>
</dbReference>
<feature type="domain" description="CxC1-like cysteine cluster associated with KDZ transposases" evidence="2">
    <location>
        <begin position="182"/>
        <end position="266"/>
    </location>
</feature>
<evidence type="ECO:0000256" key="1">
    <source>
        <dbReference type="SAM" id="MobiDB-lite"/>
    </source>
</evidence>
<gene>
    <name evidence="3" type="ORF">BDA99DRAFT_574628</name>
</gene>
<proteinExistence type="predicted"/>